<comment type="subcellular location">
    <subcellularLocation>
        <location evidence="1">Cell membrane</location>
        <topology evidence="1">Multi-pass membrane protein</topology>
    </subcellularLocation>
</comment>
<keyword evidence="3" id="KW-1003">Cell membrane</keyword>
<feature type="domain" description="Major facilitator superfamily (MFS) profile" evidence="8">
    <location>
        <begin position="24"/>
        <end position="509"/>
    </location>
</feature>
<feature type="transmembrane region" description="Helical" evidence="7">
    <location>
        <begin position="282"/>
        <end position="306"/>
    </location>
</feature>
<evidence type="ECO:0000256" key="6">
    <source>
        <dbReference type="ARBA" id="ARBA00023136"/>
    </source>
</evidence>
<accession>A0A3B0W209</accession>
<dbReference type="InterPro" id="IPR020846">
    <property type="entry name" value="MFS_dom"/>
</dbReference>
<feature type="transmembrane region" description="Helical" evidence="7">
    <location>
        <begin position="348"/>
        <end position="371"/>
    </location>
</feature>
<evidence type="ECO:0000259" key="8">
    <source>
        <dbReference type="PROSITE" id="PS50850"/>
    </source>
</evidence>
<organism evidence="9">
    <name type="scientific">hydrothermal vent metagenome</name>
    <dbReference type="NCBI Taxonomy" id="652676"/>
    <lineage>
        <taxon>unclassified sequences</taxon>
        <taxon>metagenomes</taxon>
        <taxon>ecological metagenomes</taxon>
    </lineage>
</organism>
<dbReference type="InterPro" id="IPR018456">
    <property type="entry name" value="PTR2_symporter_CS"/>
</dbReference>
<protein>
    <submittedName>
        <fullName evidence="9">Di-tripeptide/cation symporter</fullName>
    </submittedName>
</protein>
<evidence type="ECO:0000313" key="9">
    <source>
        <dbReference type="EMBL" id="VAW46580.1"/>
    </source>
</evidence>
<keyword evidence="4 7" id="KW-0812">Transmembrane</keyword>
<sequence>MNTSSQLDNSTANLDPQVLNHPAGLFILFFTEMWERFSYYGMRALLVLFLITAIDGGGWGWSRENAALLYMWYTSLVYLTPVIGGWLADRFTGFKAAVVMGALFMTLGHASLALETQFSFYAGLVLLVIGNGLFKPNISSMVGGLYKDDSKKDGAYTIFYMGINAGAFLGIMLCGYVGETVGWSYGFGLAGVFMFFGLLQFYFAQAVFGDNGAKPTKVNKQNTETEEPVHLTKIEKDRLLVIGVFALFVVVFWWAFEQAGSSMTIFAKDYTQRVLTGTSATIYIWANFFLTVIPILVVTWVLGLLFKQTFKTIPLSNIFLGISFAIIWAIIIWKVYTEFSSAGEIEIPASWFGILNSFFIITLAPLFSKIWESRYNPSGPAKFALGLVLLGIGFGFLAYGAAGIQMGANTAAVSMFWLIAAYFFHTTGELCLSPVGLSYVSKLTPKRLLGLMFGVWFLSNFVAHFIGGYTASSMDAINASIGLSGFFMLFTAIPIGAGVLMLLLTPFLKKRMHGIH</sequence>
<keyword evidence="6 7" id="KW-0472">Membrane</keyword>
<dbReference type="SUPFAM" id="SSF103473">
    <property type="entry name" value="MFS general substrate transporter"/>
    <property type="match status" value="2"/>
</dbReference>
<feature type="transmembrane region" description="Helical" evidence="7">
    <location>
        <begin position="318"/>
        <end position="336"/>
    </location>
</feature>
<dbReference type="AlphaFoldDB" id="A0A3B0W209"/>
<evidence type="ECO:0000256" key="5">
    <source>
        <dbReference type="ARBA" id="ARBA00022989"/>
    </source>
</evidence>
<gene>
    <name evidence="9" type="ORF">MNBD_GAMMA02-956</name>
</gene>
<evidence type="ECO:0000256" key="1">
    <source>
        <dbReference type="ARBA" id="ARBA00004651"/>
    </source>
</evidence>
<feature type="transmembrane region" description="Helical" evidence="7">
    <location>
        <begin position="486"/>
        <end position="508"/>
    </location>
</feature>
<feature type="transmembrane region" description="Helical" evidence="7">
    <location>
        <begin position="155"/>
        <end position="178"/>
    </location>
</feature>
<dbReference type="InterPro" id="IPR005279">
    <property type="entry name" value="Dipep/tripep_permease"/>
</dbReference>
<dbReference type="PROSITE" id="PS50850">
    <property type="entry name" value="MFS"/>
    <property type="match status" value="1"/>
</dbReference>
<evidence type="ECO:0000256" key="7">
    <source>
        <dbReference type="SAM" id="Phobius"/>
    </source>
</evidence>
<feature type="transmembrane region" description="Helical" evidence="7">
    <location>
        <begin position="184"/>
        <end position="204"/>
    </location>
</feature>
<feature type="transmembrane region" description="Helical" evidence="7">
    <location>
        <begin position="118"/>
        <end position="134"/>
    </location>
</feature>
<dbReference type="GO" id="GO:0005886">
    <property type="term" value="C:plasma membrane"/>
    <property type="evidence" value="ECO:0007669"/>
    <property type="project" value="UniProtKB-SubCell"/>
</dbReference>
<dbReference type="InterPro" id="IPR036259">
    <property type="entry name" value="MFS_trans_sf"/>
</dbReference>
<keyword evidence="5 7" id="KW-1133">Transmembrane helix</keyword>
<feature type="transmembrane region" description="Helical" evidence="7">
    <location>
        <begin position="40"/>
        <end position="61"/>
    </location>
</feature>
<dbReference type="Pfam" id="PF00854">
    <property type="entry name" value="PTR2"/>
    <property type="match status" value="2"/>
</dbReference>
<feature type="transmembrane region" description="Helical" evidence="7">
    <location>
        <begin position="383"/>
        <end position="402"/>
    </location>
</feature>
<dbReference type="EMBL" id="UOFA01000293">
    <property type="protein sequence ID" value="VAW46580.1"/>
    <property type="molecule type" value="Genomic_DNA"/>
</dbReference>
<proteinExistence type="predicted"/>
<dbReference type="GO" id="GO:0006857">
    <property type="term" value="P:oligopeptide transport"/>
    <property type="evidence" value="ECO:0007669"/>
    <property type="project" value="InterPro"/>
</dbReference>
<dbReference type="PROSITE" id="PS01023">
    <property type="entry name" value="PTR2_2"/>
    <property type="match status" value="1"/>
</dbReference>
<dbReference type="PANTHER" id="PTHR23517:SF15">
    <property type="entry name" value="PROTON-DEPENDENT OLIGOPEPTIDE FAMILY TRANSPORT PROTEIN"/>
    <property type="match status" value="1"/>
</dbReference>
<dbReference type="InterPro" id="IPR050171">
    <property type="entry name" value="MFS_Transporters"/>
</dbReference>
<feature type="transmembrane region" description="Helical" evidence="7">
    <location>
        <begin position="448"/>
        <end position="466"/>
    </location>
</feature>
<feature type="transmembrane region" description="Helical" evidence="7">
    <location>
        <begin position="67"/>
        <end position="87"/>
    </location>
</feature>
<dbReference type="InterPro" id="IPR000109">
    <property type="entry name" value="POT_fam"/>
</dbReference>
<evidence type="ECO:0000256" key="3">
    <source>
        <dbReference type="ARBA" id="ARBA00022475"/>
    </source>
</evidence>
<dbReference type="PANTHER" id="PTHR23517">
    <property type="entry name" value="RESISTANCE PROTEIN MDTM, PUTATIVE-RELATED-RELATED"/>
    <property type="match status" value="1"/>
</dbReference>
<evidence type="ECO:0000256" key="4">
    <source>
        <dbReference type="ARBA" id="ARBA00022692"/>
    </source>
</evidence>
<feature type="transmembrane region" description="Helical" evidence="7">
    <location>
        <begin position="239"/>
        <end position="256"/>
    </location>
</feature>
<dbReference type="Gene3D" id="1.20.1250.20">
    <property type="entry name" value="MFS general substrate transporter like domains"/>
    <property type="match status" value="3"/>
</dbReference>
<dbReference type="NCBIfam" id="TIGR00924">
    <property type="entry name" value="yjdL_sub1_fam"/>
    <property type="match status" value="1"/>
</dbReference>
<dbReference type="GO" id="GO:1904680">
    <property type="term" value="F:peptide transmembrane transporter activity"/>
    <property type="evidence" value="ECO:0007669"/>
    <property type="project" value="InterPro"/>
</dbReference>
<keyword evidence="2" id="KW-0813">Transport</keyword>
<reference evidence="9" key="1">
    <citation type="submission" date="2018-06" db="EMBL/GenBank/DDBJ databases">
        <authorList>
            <person name="Zhirakovskaya E."/>
        </authorList>
    </citation>
    <scope>NUCLEOTIDE SEQUENCE</scope>
</reference>
<feature type="transmembrane region" description="Helical" evidence="7">
    <location>
        <begin position="414"/>
        <end position="436"/>
    </location>
</feature>
<evidence type="ECO:0000256" key="2">
    <source>
        <dbReference type="ARBA" id="ARBA00022448"/>
    </source>
</evidence>
<name>A0A3B0W209_9ZZZZ</name>
<dbReference type="CDD" id="cd17346">
    <property type="entry name" value="MFS_DtpA_like"/>
    <property type="match status" value="1"/>
</dbReference>